<evidence type="ECO:0000256" key="3">
    <source>
        <dbReference type="ARBA" id="ARBA00022691"/>
    </source>
</evidence>
<dbReference type="PANTHER" id="PTHR43787">
    <property type="entry name" value="FEMO COFACTOR BIOSYNTHESIS PROTEIN NIFB-RELATED"/>
    <property type="match status" value="1"/>
</dbReference>
<evidence type="ECO:0000256" key="5">
    <source>
        <dbReference type="ARBA" id="ARBA00023004"/>
    </source>
</evidence>
<dbReference type="Proteomes" id="UP000230707">
    <property type="component" value="Unassembled WGS sequence"/>
</dbReference>
<keyword evidence="4" id="KW-0479">Metal-binding</keyword>
<dbReference type="Gene3D" id="3.20.20.70">
    <property type="entry name" value="Aldolase class I"/>
    <property type="match status" value="1"/>
</dbReference>
<evidence type="ECO:0000256" key="1">
    <source>
        <dbReference type="ARBA" id="ARBA00001966"/>
    </source>
</evidence>
<feature type="domain" description="Radical SAM core" evidence="7">
    <location>
        <begin position="30"/>
        <end position="163"/>
    </location>
</feature>
<dbReference type="PANTHER" id="PTHR43787:SF11">
    <property type="entry name" value="UPF0026 PROTEIN SLR1464"/>
    <property type="match status" value="1"/>
</dbReference>
<evidence type="ECO:0000313" key="8">
    <source>
        <dbReference type="EMBL" id="PIR08318.1"/>
    </source>
</evidence>
<sequence>MKIYGPVPSWRLGNSLGVDLIEVPEGYDKVCSFNCVYCQLGHKVLKTNSPKKITITEEDFKRLRIKIRKTNPDYITFSGEDEPTLNLNLGYAAKRIREMTKVPIAVLTNASFINLPEVRDGLNACDLVIAKIDAPHQNLFKKINQPYEGISLADIVQNLKLIKTKLAIQTLLFSYNNLTNSDKNSITSLISIYREINNTKPITIYLGTAYRPTDFIGVRALGEVQLKAIAKKISTQLGIEVDHYQEKELEIISRKFNDKELRKEILELLRRRPCTYKDISSRFSNADISGVLESLIGKNLLEVRIHNNEKFYFKIESK</sequence>
<dbReference type="SUPFAM" id="SSF102114">
    <property type="entry name" value="Radical SAM enzymes"/>
    <property type="match status" value="1"/>
</dbReference>
<name>A0A2H0NHG7_9BACT</name>
<dbReference type="GO" id="GO:0046872">
    <property type="term" value="F:metal ion binding"/>
    <property type="evidence" value="ECO:0007669"/>
    <property type="project" value="UniProtKB-KW"/>
</dbReference>
<dbReference type="GO" id="GO:0003824">
    <property type="term" value="F:catalytic activity"/>
    <property type="evidence" value="ECO:0007669"/>
    <property type="project" value="InterPro"/>
</dbReference>
<evidence type="ECO:0000256" key="6">
    <source>
        <dbReference type="ARBA" id="ARBA00023014"/>
    </source>
</evidence>
<comment type="cofactor">
    <cofactor evidence="1">
        <name>[4Fe-4S] cluster</name>
        <dbReference type="ChEBI" id="CHEBI:49883"/>
    </cofactor>
</comment>
<keyword evidence="2" id="KW-0004">4Fe-4S</keyword>
<dbReference type="EMBL" id="PCWS01000083">
    <property type="protein sequence ID" value="PIR08318.1"/>
    <property type="molecule type" value="Genomic_DNA"/>
</dbReference>
<comment type="caution">
    <text evidence="8">The sequence shown here is derived from an EMBL/GenBank/DDBJ whole genome shotgun (WGS) entry which is preliminary data.</text>
</comment>
<keyword evidence="3" id="KW-0949">S-adenosyl-L-methionine</keyword>
<keyword evidence="5" id="KW-0408">Iron</keyword>
<dbReference type="InterPro" id="IPR007197">
    <property type="entry name" value="rSAM"/>
</dbReference>
<dbReference type="CDD" id="cd01335">
    <property type="entry name" value="Radical_SAM"/>
    <property type="match status" value="1"/>
</dbReference>
<keyword evidence="6" id="KW-0411">Iron-sulfur</keyword>
<evidence type="ECO:0000313" key="9">
    <source>
        <dbReference type="Proteomes" id="UP000230707"/>
    </source>
</evidence>
<organism evidence="8 9">
    <name type="scientific">Candidatus Gottesmanbacteria bacterium CG11_big_fil_rev_8_21_14_0_20_37_11</name>
    <dbReference type="NCBI Taxonomy" id="1974575"/>
    <lineage>
        <taxon>Bacteria</taxon>
        <taxon>Candidatus Gottesmaniibacteriota</taxon>
    </lineage>
</organism>
<dbReference type="SFLD" id="SFLDS00029">
    <property type="entry name" value="Radical_SAM"/>
    <property type="match status" value="1"/>
</dbReference>
<protein>
    <recommendedName>
        <fullName evidence="7">Radical SAM core domain-containing protein</fullName>
    </recommendedName>
</protein>
<evidence type="ECO:0000259" key="7">
    <source>
        <dbReference type="Pfam" id="PF04055"/>
    </source>
</evidence>
<dbReference type="SFLD" id="SFLDG01083">
    <property type="entry name" value="Uncharacterised_Radical_SAM_Su"/>
    <property type="match status" value="1"/>
</dbReference>
<accession>A0A2H0NHG7</accession>
<dbReference type="InterPro" id="IPR013785">
    <property type="entry name" value="Aldolase_TIM"/>
</dbReference>
<dbReference type="InterPro" id="IPR040084">
    <property type="entry name" value="GTPase_Obg"/>
</dbReference>
<gene>
    <name evidence="8" type="ORF">COV53_03705</name>
</gene>
<dbReference type="InterPro" id="IPR058240">
    <property type="entry name" value="rSAM_sf"/>
</dbReference>
<proteinExistence type="predicted"/>
<dbReference type="Pfam" id="PF04055">
    <property type="entry name" value="Radical_SAM"/>
    <property type="match status" value="1"/>
</dbReference>
<evidence type="ECO:0000256" key="2">
    <source>
        <dbReference type="ARBA" id="ARBA00022485"/>
    </source>
</evidence>
<reference evidence="8 9" key="1">
    <citation type="submission" date="2017-09" db="EMBL/GenBank/DDBJ databases">
        <title>Depth-based differentiation of microbial function through sediment-hosted aquifers and enrichment of novel symbionts in the deep terrestrial subsurface.</title>
        <authorList>
            <person name="Probst A.J."/>
            <person name="Ladd B."/>
            <person name="Jarett J.K."/>
            <person name="Geller-Mcgrath D.E."/>
            <person name="Sieber C.M."/>
            <person name="Emerson J.B."/>
            <person name="Anantharaman K."/>
            <person name="Thomas B.C."/>
            <person name="Malmstrom R."/>
            <person name="Stieglmeier M."/>
            <person name="Klingl A."/>
            <person name="Woyke T."/>
            <person name="Ryan C.M."/>
            <person name="Banfield J.F."/>
        </authorList>
    </citation>
    <scope>NUCLEOTIDE SEQUENCE [LARGE SCALE GENOMIC DNA]</scope>
    <source>
        <strain evidence="8">CG11_big_fil_rev_8_21_14_0_20_37_11</strain>
    </source>
</reference>
<dbReference type="AlphaFoldDB" id="A0A2H0NHG7"/>
<evidence type="ECO:0000256" key="4">
    <source>
        <dbReference type="ARBA" id="ARBA00022723"/>
    </source>
</evidence>
<dbReference type="GO" id="GO:0051539">
    <property type="term" value="F:4 iron, 4 sulfur cluster binding"/>
    <property type="evidence" value="ECO:0007669"/>
    <property type="project" value="UniProtKB-KW"/>
</dbReference>